<dbReference type="Proteomes" id="UP000188947">
    <property type="component" value="Unassembled WGS sequence"/>
</dbReference>
<dbReference type="STRING" id="238.BBD35_13745"/>
<evidence type="ECO:0000313" key="3">
    <source>
        <dbReference type="Proteomes" id="UP000188947"/>
    </source>
</evidence>
<organism evidence="2 3">
    <name type="scientific">Elizabethkingia meningoseptica</name>
    <name type="common">Chryseobacterium meningosepticum</name>
    <dbReference type="NCBI Taxonomy" id="238"/>
    <lineage>
        <taxon>Bacteria</taxon>
        <taxon>Pseudomonadati</taxon>
        <taxon>Bacteroidota</taxon>
        <taxon>Flavobacteriia</taxon>
        <taxon>Flavobacteriales</taxon>
        <taxon>Weeksellaceae</taxon>
        <taxon>Elizabethkingia</taxon>
    </lineage>
</organism>
<proteinExistence type="predicted"/>
<keyword evidence="1" id="KW-1133">Transmembrane helix</keyword>
<name>A0A1T3H6Y1_ELIME</name>
<keyword evidence="1" id="KW-0812">Transmembrane</keyword>
<keyword evidence="1" id="KW-0472">Membrane</keyword>
<evidence type="ECO:0000256" key="1">
    <source>
        <dbReference type="SAM" id="Phobius"/>
    </source>
</evidence>
<dbReference type="RefSeq" id="WP_070904962.1">
    <property type="nucleotide sequence ID" value="NZ_CP016378.1"/>
</dbReference>
<dbReference type="OrthoDB" id="1453699at2"/>
<feature type="transmembrane region" description="Helical" evidence="1">
    <location>
        <begin position="56"/>
        <end position="77"/>
    </location>
</feature>
<reference evidence="2 3" key="1">
    <citation type="submission" date="2016-11" db="EMBL/GenBank/DDBJ databases">
        <title>Genome sequence and comparative genomic analysis of clinical strain Elizabethkingia meningoseptica 61421 PRCM.</title>
        <authorList>
            <person name="Wang M."/>
            <person name="Hu S."/>
            <person name="Cao L."/>
            <person name="Jiang T."/>
            <person name="Zhou Y."/>
            <person name="Ming D."/>
        </authorList>
    </citation>
    <scope>NUCLEOTIDE SEQUENCE [LARGE SCALE GENOMIC DNA]</scope>
    <source>
        <strain evidence="2 3">61421 PRCM</strain>
    </source>
</reference>
<accession>A0A1T3H6Y1</accession>
<gene>
    <name evidence="2" type="ORF">BMF97_08365</name>
</gene>
<protein>
    <recommendedName>
        <fullName evidence="4">2TM domain-containing protein</fullName>
    </recommendedName>
</protein>
<evidence type="ECO:0000313" key="2">
    <source>
        <dbReference type="EMBL" id="OOH96352.1"/>
    </source>
</evidence>
<dbReference type="eggNOG" id="ENOG502ZZMB">
    <property type="taxonomic scope" value="Bacteria"/>
</dbReference>
<dbReference type="AlphaFoldDB" id="A0A1T3H6Y1"/>
<evidence type="ECO:0008006" key="4">
    <source>
        <dbReference type="Google" id="ProtNLM"/>
    </source>
</evidence>
<dbReference type="EMBL" id="MPOG01000008">
    <property type="protein sequence ID" value="OOH96352.1"/>
    <property type="molecule type" value="Genomic_DNA"/>
</dbReference>
<feature type="transmembrane region" description="Helical" evidence="1">
    <location>
        <begin position="23"/>
        <end position="44"/>
    </location>
</feature>
<keyword evidence="3" id="KW-1185">Reference proteome</keyword>
<sequence length="93" mass="11330">MKETTQEFIAFWEQKREKGRIKYALYDGLKWSLFTAVFIVLFQYFVLKTDDPQNLWISIIINVIVVLLAGFILYYYLMWTLYEKKYKKLKTNP</sequence>
<comment type="caution">
    <text evidence="2">The sequence shown here is derived from an EMBL/GenBank/DDBJ whole genome shotgun (WGS) entry which is preliminary data.</text>
</comment>